<evidence type="ECO:0000256" key="9">
    <source>
        <dbReference type="ARBA" id="ARBA00025443"/>
    </source>
</evidence>
<evidence type="ECO:0000313" key="11">
    <source>
        <dbReference type="Proteomes" id="UP000121784"/>
    </source>
</evidence>
<proteinExistence type="inferred from homology"/>
<comment type="similarity">
    <text evidence="3">Belongs to the chordopoxvirinae G7 family.</text>
</comment>
<evidence type="ECO:0000256" key="5">
    <source>
        <dbReference type="ARBA" id="ARBA00019431"/>
    </source>
</evidence>
<dbReference type="Pfam" id="PF05503">
    <property type="entry name" value="Pox_G7"/>
    <property type="match status" value="1"/>
</dbReference>
<accession>A0A097IVR8</accession>
<evidence type="ECO:0000256" key="6">
    <source>
        <dbReference type="ARBA" id="ARBA00022553"/>
    </source>
</evidence>
<evidence type="ECO:0000256" key="2">
    <source>
        <dbReference type="ARBA" id="ARBA00004328"/>
    </source>
</evidence>
<dbReference type="Proteomes" id="UP000121784">
    <property type="component" value="Segment"/>
</dbReference>
<keyword evidence="8" id="KW-1035">Host cytoplasm</keyword>
<evidence type="ECO:0000313" key="10">
    <source>
        <dbReference type="EMBL" id="AIT70688.1"/>
    </source>
</evidence>
<evidence type="ECO:0000256" key="7">
    <source>
        <dbReference type="ARBA" id="ARBA00022844"/>
    </source>
</evidence>
<keyword evidence="6" id="KW-0597">Phosphoprotein</keyword>
<name>A0A097IVR8_9POXV</name>
<dbReference type="GO" id="GO:0044423">
    <property type="term" value="C:virion component"/>
    <property type="evidence" value="ECO:0007669"/>
    <property type="project" value="UniProtKB-KW"/>
</dbReference>
<sequence length="365" mass="41829">MIDQKQSVIYPIISKSIIRNVVSGLGIDVDYLDAKAKQLCYCKNQAYKENVINSIYTKCEHEINIKDIKHLLSVLDKLKYNSIYVCNSGEFNRLYNSLYRFTHSESFFNTCTPTIITTLSTLITLILSNKLLYAAEMVEIIENYLFNTQKTLSYELSDLLEMKYGLINLVQYKIFPMLIGENTKVFNTNLFTAGSSNDDRYSTEINKLMDMPIKSDIINNMYTFLYNKGVNTSNNIAEYVAGLKIEEIIENEIKNNENLKILQNSNIKNTAMKLLNDAEKVSKGHVLDGSVKSPITKHDINLMDKIPFNASDIEKFTILEYLYIMRVMATNIKKKNCDKKASGIVLNINSPFKISIPDYNNHSKH</sequence>
<keyword evidence="7" id="KW-0946">Virion</keyword>
<gene>
    <name evidence="10" type="primary">73</name>
</gene>
<evidence type="ECO:0000256" key="3">
    <source>
        <dbReference type="ARBA" id="ARBA00009079"/>
    </source>
</evidence>
<evidence type="ECO:0000256" key="1">
    <source>
        <dbReference type="ARBA" id="ARBA00004192"/>
    </source>
</evidence>
<dbReference type="InterPro" id="IPR008787">
    <property type="entry name" value="Poxvirus_G7"/>
</dbReference>
<comment type="subcellular location">
    <subcellularLocation>
        <location evidence="1">Host cytoplasm</location>
    </subcellularLocation>
    <subcellularLocation>
        <location evidence="2">Virion</location>
    </subcellularLocation>
</comment>
<reference evidence="10 11" key="1">
    <citation type="submission" date="2014-09" db="EMBL/GenBank/DDBJ databases">
        <title>Complete Genome Sequence of the Embu Virus Strain SPAn 880.</title>
        <authorList>
            <person name="Ibrahim M.S."/>
            <person name="Antwerpen M.H."/>
            <person name="Georgi E."/>
            <person name="Vette P."/>
            <person name="Zoeller G."/>
            <person name="Meyer H."/>
        </authorList>
    </citation>
    <scope>NUCLEOTIDE SEQUENCE [LARGE SCALE GENOMIC DNA]</scope>
    <source>
        <strain evidence="10">SPAn880</strain>
    </source>
</reference>
<evidence type="ECO:0000256" key="4">
    <source>
        <dbReference type="ARBA" id="ARBA00011362"/>
    </source>
</evidence>
<organism evidence="10 11">
    <name type="scientific">Cotia virus</name>
    <dbReference type="NCBI Taxonomy" id="39444"/>
    <lineage>
        <taxon>Viruses</taxon>
        <taxon>Varidnaviria</taxon>
        <taxon>Bamfordvirae</taxon>
        <taxon>Nucleocytoviricota</taxon>
        <taxon>Pokkesviricetes</taxon>
        <taxon>Chitovirales</taxon>
        <taxon>Poxviridae</taxon>
        <taxon>Chordopoxvirinae</taxon>
        <taxon>Oryzopoxvirus</taxon>
        <taxon>Oryzopoxvirus cotia</taxon>
    </lineage>
</organism>
<dbReference type="GO" id="GO:0030430">
    <property type="term" value="C:host cell cytoplasm"/>
    <property type="evidence" value="ECO:0007669"/>
    <property type="project" value="UniProtKB-SubCell"/>
</dbReference>
<dbReference type="EMBL" id="KM595078">
    <property type="protein sequence ID" value="AIT70688.1"/>
    <property type="molecule type" value="Genomic_DNA"/>
</dbReference>
<protein>
    <recommendedName>
        <fullName evidence="5">Assembly protein G7</fullName>
    </recommendedName>
</protein>
<comment type="subunit">
    <text evidence="4">Part of a complex composed of A30, G7, F10 kinase, A15, D2, D3, and J1.</text>
</comment>
<comment type="function">
    <text evidence="9">Late protein which is a part of a large complex required for early virion morphogenesis. This complex participates in the formation of virosomes and the incorporation of virosomal contents into nascent immature virions.</text>
</comment>
<evidence type="ECO:0000256" key="8">
    <source>
        <dbReference type="ARBA" id="ARBA00023200"/>
    </source>
</evidence>